<dbReference type="OrthoDB" id="5872at2"/>
<dbReference type="RefSeq" id="WP_054877084.1">
    <property type="nucleotide sequence ID" value="NZ_LKET01000068.1"/>
</dbReference>
<evidence type="ECO:0008006" key="3">
    <source>
        <dbReference type="Google" id="ProtNLM"/>
    </source>
</evidence>
<dbReference type="Pfam" id="PF02810">
    <property type="entry name" value="SEC-C"/>
    <property type="match status" value="1"/>
</dbReference>
<proteinExistence type="predicted"/>
<comment type="caution">
    <text evidence="1">The sequence shown here is derived from an EMBL/GenBank/DDBJ whole genome shotgun (WGS) entry which is preliminary data.</text>
</comment>
<keyword evidence="2" id="KW-1185">Reference proteome</keyword>
<dbReference type="NCBIfam" id="NF004088">
    <property type="entry name" value="PRK05590.1"/>
    <property type="match status" value="1"/>
</dbReference>
<evidence type="ECO:0000313" key="1">
    <source>
        <dbReference type="EMBL" id="KPU42366.1"/>
    </source>
</evidence>
<protein>
    <recommendedName>
        <fullName evidence="3">Preprotein translocase subunit SecA</fullName>
    </recommendedName>
</protein>
<dbReference type="Proteomes" id="UP000050326">
    <property type="component" value="Unassembled WGS sequence"/>
</dbReference>
<dbReference type="PANTHER" id="PTHR33747">
    <property type="entry name" value="UPF0225 PROTEIN SCO1677"/>
    <property type="match status" value="1"/>
</dbReference>
<dbReference type="STRING" id="36849.OXPF_41510"/>
<dbReference type="AlphaFoldDB" id="A0A0P8WJN2"/>
<reference evidence="1 2" key="1">
    <citation type="submission" date="2015-09" db="EMBL/GenBank/DDBJ databases">
        <title>Genome sequence of Oxobacter pfennigii DSM 3222.</title>
        <authorList>
            <person name="Poehlein A."/>
            <person name="Bengelsdorf F.R."/>
            <person name="Schiel-Bengelsdorf B."/>
            <person name="Duerre P."/>
            <person name="Daniel R."/>
        </authorList>
    </citation>
    <scope>NUCLEOTIDE SEQUENCE [LARGE SCALE GENOMIC DNA]</scope>
    <source>
        <strain evidence="1 2">DSM 3222</strain>
    </source>
</reference>
<dbReference type="PANTHER" id="PTHR33747:SF1">
    <property type="entry name" value="ADENYLATE CYCLASE-ASSOCIATED CAP C-TERMINAL DOMAIN-CONTAINING PROTEIN"/>
    <property type="match status" value="1"/>
</dbReference>
<accession>A0A0P8WJN2</accession>
<dbReference type="EMBL" id="LKET01000068">
    <property type="protein sequence ID" value="KPU42366.1"/>
    <property type="molecule type" value="Genomic_DNA"/>
</dbReference>
<dbReference type="PATRIC" id="fig|36849.3.peg.4387"/>
<sequence>MSLIKQWEEIAYKERTQEEYDKFWKEYLLKEQHIYEELLSNNNNKISGKFAELAEEYHMTSIDFAGFISGINTSLETPLVEEELTEDSKIDITIDFEKLYYNMHEAEAEWLYNLPQWEPILSKEKRKEIKTAYNRTKTVVKEDKTGRNDPCPCGSGKKYKKCCGK</sequence>
<dbReference type="Gene3D" id="3.10.450.50">
    <property type="match status" value="1"/>
</dbReference>
<dbReference type="SUPFAM" id="SSF103642">
    <property type="entry name" value="Sec-C motif"/>
    <property type="match status" value="1"/>
</dbReference>
<organism evidence="1 2">
    <name type="scientific">Oxobacter pfennigii</name>
    <dbReference type="NCBI Taxonomy" id="36849"/>
    <lineage>
        <taxon>Bacteria</taxon>
        <taxon>Bacillati</taxon>
        <taxon>Bacillota</taxon>
        <taxon>Clostridia</taxon>
        <taxon>Eubacteriales</taxon>
        <taxon>Clostridiaceae</taxon>
        <taxon>Oxobacter</taxon>
    </lineage>
</organism>
<gene>
    <name evidence="1" type="ORF">OXPF_41510</name>
</gene>
<dbReference type="InterPro" id="IPR004027">
    <property type="entry name" value="SEC_C_motif"/>
</dbReference>
<evidence type="ECO:0000313" key="2">
    <source>
        <dbReference type="Proteomes" id="UP000050326"/>
    </source>
</evidence>
<name>A0A0P8WJN2_9CLOT</name>